<dbReference type="Proteomes" id="UP001501565">
    <property type="component" value="Unassembled WGS sequence"/>
</dbReference>
<feature type="domain" description="Lipoprotein LPP20-like" evidence="1">
    <location>
        <begin position="34"/>
        <end position="96"/>
    </location>
</feature>
<keyword evidence="3" id="KW-1185">Reference proteome</keyword>
<evidence type="ECO:0000313" key="2">
    <source>
        <dbReference type="EMBL" id="GAA3941031.1"/>
    </source>
</evidence>
<gene>
    <name evidence="2" type="ORF">GCM10022277_41260</name>
</gene>
<evidence type="ECO:0000259" key="1">
    <source>
        <dbReference type="Pfam" id="PF02169"/>
    </source>
</evidence>
<comment type="caution">
    <text evidence="2">The sequence shown here is derived from an EMBL/GenBank/DDBJ whole genome shotgun (WGS) entry which is preliminary data.</text>
</comment>
<dbReference type="Pfam" id="PF02169">
    <property type="entry name" value="LPP20"/>
    <property type="match status" value="1"/>
</dbReference>
<reference evidence="3" key="1">
    <citation type="journal article" date="2019" name="Int. J. Syst. Evol. Microbiol.">
        <title>The Global Catalogue of Microorganisms (GCM) 10K type strain sequencing project: providing services to taxonomists for standard genome sequencing and annotation.</title>
        <authorList>
            <consortium name="The Broad Institute Genomics Platform"/>
            <consortium name="The Broad Institute Genome Sequencing Center for Infectious Disease"/>
            <person name="Wu L."/>
            <person name="Ma J."/>
        </authorList>
    </citation>
    <scope>NUCLEOTIDE SEQUENCE [LARGE SCALE GENOMIC DNA]</scope>
    <source>
        <strain evidence="3">JCM 17551</strain>
    </source>
</reference>
<organism evidence="2 3">
    <name type="scientific">Litoribacillus peritrichatus</name>
    <dbReference type="NCBI Taxonomy" id="718191"/>
    <lineage>
        <taxon>Bacteria</taxon>
        <taxon>Pseudomonadati</taxon>
        <taxon>Pseudomonadota</taxon>
        <taxon>Gammaproteobacteria</taxon>
        <taxon>Oceanospirillales</taxon>
        <taxon>Oceanospirillaceae</taxon>
        <taxon>Litoribacillus</taxon>
    </lineage>
</organism>
<accession>A0ABP7NA28</accession>
<proteinExistence type="predicted"/>
<name>A0ABP7NA28_9GAMM</name>
<dbReference type="EMBL" id="BAABBN010000015">
    <property type="protein sequence ID" value="GAA3941031.1"/>
    <property type="molecule type" value="Genomic_DNA"/>
</dbReference>
<evidence type="ECO:0000313" key="3">
    <source>
        <dbReference type="Proteomes" id="UP001501565"/>
    </source>
</evidence>
<dbReference type="InterPro" id="IPR024952">
    <property type="entry name" value="LPP20-like_dom"/>
</dbReference>
<dbReference type="Gene3D" id="3.10.28.20">
    <property type="entry name" value="Acetamidase/Formamidase-like domains"/>
    <property type="match status" value="1"/>
</dbReference>
<protein>
    <recommendedName>
        <fullName evidence="1">Lipoprotein LPP20-like domain-containing protein</fullName>
    </recommendedName>
</protein>
<dbReference type="PROSITE" id="PS51257">
    <property type="entry name" value="PROKAR_LIPOPROTEIN"/>
    <property type="match status" value="1"/>
</dbReference>
<sequence>MEKVFEFVSTTRQWFVLVLFVALVGCQSTGETLPSWVSNPTIDNYHYYAVGEGVSLREAQLNAKESLASQLLSHVSSEVKTMEVTDEDFHRLYVEKSSNAHFKDIALPNLTTIQQAKVGLNHYVQVKLKKTDLTEYLMKELAAMNPRLSNTIKSGRNTGNAFDYWWILHSQAELANRLSDNWLLASATAENKNNETIIESQQLLTRYDNALDRVKKTLKLKIDDNTPIRGLTALTQQQLTAANIDVVKSKRRSKYSEIEFNSNVKRKKLQGDYHSEVTLVVLLKKASGAILASRQLTESAVSISSYKDAEKKANEKLLKSLSDSNVTVIFTKRQS</sequence>
<dbReference type="RefSeq" id="WP_344800549.1">
    <property type="nucleotide sequence ID" value="NZ_BAABBN010000015.1"/>
</dbReference>